<evidence type="ECO:0000313" key="2">
    <source>
        <dbReference type="EMBL" id="BFO74339.1"/>
    </source>
</evidence>
<feature type="region of interest" description="Disordered" evidence="1">
    <location>
        <begin position="1"/>
        <end position="87"/>
    </location>
</feature>
<dbReference type="InterPro" id="IPR021823">
    <property type="entry name" value="DUF3408"/>
</dbReference>
<feature type="compositionally biased region" description="Basic and acidic residues" evidence="1">
    <location>
        <begin position="1"/>
        <end position="23"/>
    </location>
</feature>
<feature type="compositionally biased region" description="Acidic residues" evidence="1">
    <location>
        <begin position="36"/>
        <end position="45"/>
    </location>
</feature>
<dbReference type="AlphaFoldDB" id="A0AB33IY87"/>
<protein>
    <recommendedName>
        <fullName evidence="3">DUF3408 domain-containing protein</fullName>
    </recommendedName>
</protein>
<reference evidence="2" key="1">
    <citation type="submission" date="2024-07" db="EMBL/GenBank/DDBJ databases">
        <title>Complete genome sequence of Prevotella sp. YM-2024 GTC17254.</title>
        <authorList>
            <person name="Hayashi M."/>
            <person name="Muto Y."/>
            <person name="Tanaka K."/>
            <person name="Niwa H."/>
        </authorList>
    </citation>
    <scope>NUCLEOTIDE SEQUENCE</scope>
    <source>
        <strain evidence="2">GTC17254</strain>
    </source>
</reference>
<organism evidence="2">
    <name type="scientific">Prevotella sp. GTC17254</name>
    <dbReference type="NCBI Taxonomy" id="3236794"/>
    <lineage>
        <taxon>Bacteria</taxon>
        <taxon>Pseudomonadati</taxon>
        <taxon>Bacteroidota</taxon>
        <taxon>Bacteroidia</taxon>
        <taxon>Bacteroidales</taxon>
        <taxon>Prevotellaceae</taxon>
        <taxon>Prevotella</taxon>
    </lineage>
</organism>
<evidence type="ECO:0000256" key="1">
    <source>
        <dbReference type="SAM" id="MobiDB-lite"/>
    </source>
</evidence>
<name>A0AB33IY87_9BACT</name>
<dbReference type="EMBL" id="AP035786">
    <property type="protein sequence ID" value="BFO74339.1"/>
    <property type="molecule type" value="Genomic_DNA"/>
</dbReference>
<evidence type="ECO:0008006" key="3">
    <source>
        <dbReference type="Google" id="ProtNLM"/>
    </source>
</evidence>
<gene>
    <name evidence="2" type="ORF">GTC17254_19360</name>
</gene>
<proteinExistence type="predicted"/>
<dbReference type="Pfam" id="PF11888">
    <property type="entry name" value="DUF3408"/>
    <property type="match status" value="1"/>
</dbReference>
<sequence>MAKIQEQRQKLEAKIKEMAEDGVMKTPQKETLAFDPPEEEDEEDAKADVSPNQKEKQLPVKEVMPTLEEAQDKPFYKSRERGNEKSTEISRISFEDYRTRYLQSVRLRERTNFTMNVDTLQVLRNILQDLGERVSMASYIDNILREHLKEHKELLNNATAKHRRKVAIDF</sequence>
<feature type="compositionally biased region" description="Basic and acidic residues" evidence="1">
    <location>
        <begin position="70"/>
        <end position="87"/>
    </location>
</feature>
<accession>A0AB33IY87</accession>